<gene>
    <name evidence="3" type="ORF">C5Y83_11995</name>
</gene>
<accession>A0A2S8FPZ5</accession>
<dbReference type="RefSeq" id="WP_105329979.1">
    <property type="nucleotide sequence ID" value="NZ_PUHY01000010.1"/>
</dbReference>
<keyword evidence="1" id="KW-0479">Metal-binding</keyword>
<dbReference type="OrthoDB" id="7821105at2"/>
<protein>
    <submittedName>
        <fullName evidence="3">Metal-binding protein</fullName>
    </submittedName>
</protein>
<proteinExistence type="predicted"/>
<name>A0A2S8FPZ5_9BACT</name>
<keyword evidence="1" id="KW-0862">Zinc</keyword>
<feature type="domain" description="SWIM-type" evidence="2">
    <location>
        <begin position="506"/>
        <end position="547"/>
    </location>
</feature>
<dbReference type="Proteomes" id="UP000238322">
    <property type="component" value="Unassembled WGS sequence"/>
</dbReference>
<evidence type="ECO:0000256" key="1">
    <source>
        <dbReference type="PROSITE-ProRule" id="PRU00325"/>
    </source>
</evidence>
<dbReference type="EMBL" id="PUHY01000010">
    <property type="protein sequence ID" value="PQO34249.1"/>
    <property type="molecule type" value="Genomic_DNA"/>
</dbReference>
<comment type="caution">
    <text evidence="3">The sequence shown here is derived from an EMBL/GenBank/DDBJ whole genome shotgun (WGS) entry which is preliminary data.</text>
</comment>
<evidence type="ECO:0000259" key="2">
    <source>
        <dbReference type="PROSITE" id="PS50966"/>
    </source>
</evidence>
<reference evidence="3 4" key="1">
    <citation type="submission" date="2018-02" db="EMBL/GenBank/DDBJ databases">
        <title>Comparative genomes isolates from brazilian mangrove.</title>
        <authorList>
            <person name="Araujo J.E."/>
            <person name="Taketani R.G."/>
            <person name="Silva M.C.P."/>
            <person name="Loureco M.V."/>
            <person name="Andreote F.D."/>
        </authorList>
    </citation>
    <scope>NUCLEOTIDE SEQUENCE [LARGE SCALE GENOMIC DNA]</scope>
    <source>
        <strain evidence="3 4">Hex-1 MGV</strain>
    </source>
</reference>
<evidence type="ECO:0000313" key="4">
    <source>
        <dbReference type="Proteomes" id="UP000238322"/>
    </source>
</evidence>
<dbReference type="InterPro" id="IPR007527">
    <property type="entry name" value="Znf_SWIM"/>
</dbReference>
<dbReference type="GO" id="GO:0008270">
    <property type="term" value="F:zinc ion binding"/>
    <property type="evidence" value="ECO:0007669"/>
    <property type="project" value="UniProtKB-KW"/>
</dbReference>
<dbReference type="AlphaFoldDB" id="A0A2S8FPZ5"/>
<organism evidence="3 4">
    <name type="scientific">Blastopirellula marina</name>
    <dbReference type="NCBI Taxonomy" id="124"/>
    <lineage>
        <taxon>Bacteria</taxon>
        <taxon>Pseudomonadati</taxon>
        <taxon>Planctomycetota</taxon>
        <taxon>Planctomycetia</taxon>
        <taxon>Pirellulales</taxon>
        <taxon>Pirellulaceae</taxon>
        <taxon>Blastopirellula</taxon>
    </lineage>
</organism>
<dbReference type="PROSITE" id="PS50966">
    <property type="entry name" value="ZF_SWIM"/>
    <property type="match status" value="1"/>
</dbReference>
<evidence type="ECO:0000313" key="3">
    <source>
        <dbReference type="EMBL" id="PQO34249.1"/>
    </source>
</evidence>
<sequence>MNVSMKYASRSGLYELSGGAKLLQMAPNLARQQVSFDGALNRPLEFREAISALHDVVINDLRFEPRDKTAYQQWLVEQRKQEQALRQQAMQDKRDAIARGDIEKPSADLKRQHAAALKRYWAARQMLNKRLRQENEQLWRRLMPYDPVITVADDVVFFECFSVDQSSYGCLTVDRGDGFGESGQTQLGTTNVDYSWDLYESFQSLRTYRQTRFQIDPSAFEVATDGGSSEHREEKIELPDGWLSGFVRLQSAMAMPMRKVTLPTATVYSLLAFLRRSKAKTSPRAIRFELTEGQTPRLVLEPWEKTIDAHGATYQGAACEPIRIWGRRRLLTLSRLLPLADGVDVYLLGTGLPSFWVVRMGPMRLTLGLSGWTTNDWSAGSAVDMLMPQEKARDSVVASIAESLSNQRAATLDAIAGKAYLAKPIVSSALNELALRGQVIFDLHAGLYRWRSILPLPLSDKEIAPPHPEMQAAEDLAKSGKGTLNEAIAGPRGGIILTGKVDTFPCETMIDGDGMIRRGKCLCGWHRKSGIRNGPCRHIQALRLTFDRTKQPA</sequence>
<keyword evidence="1" id="KW-0863">Zinc-finger</keyword>